<comment type="caution">
    <text evidence="1">The sequence shown here is derived from an EMBL/GenBank/DDBJ whole genome shotgun (WGS) entry which is preliminary data.</text>
</comment>
<dbReference type="Proteomes" id="UP001211894">
    <property type="component" value="Unassembled WGS sequence"/>
</dbReference>
<evidence type="ECO:0000313" key="1">
    <source>
        <dbReference type="EMBL" id="MDA7025194.1"/>
    </source>
</evidence>
<accession>A0ABT4WYR0</accession>
<reference evidence="1 2" key="1">
    <citation type="submission" date="2023-01" db="EMBL/GenBank/DDBJ databases">
        <title>Bacillus changyiensis sp. nov., isolated from a coastal deposit.</title>
        <authorList>
            <person name="Xiao G."/>
            <person name="Lai Q."/>
            <person name="Hu Z."/>
            <person name="Shao Z."/>
        </authorList>
    </citation>
    <scope>NUCLEOTIDE SEQUENCE [LARGE SCALE GENOMIC DNA]</scope>
    <source>
        <strain evidence="1 2">CLL-7-23</strain>
    </source>
</reference>
<proteinExistence type="predicted"/>
<organism evidence="1 2">
    <name type="scientific">Bacillus changyiensis</name>
    <dbReference type="NCBI Taxonomy" id="3004103"/>
    <lineage>
        <taxon>Bacteria</taxon>
        <taxon>Bacillati</taxon>
        <taxon>Bacillota</taxon>
        <taxon>Bacilli</taxon>
        <taxon>Bacillales</taxon>
        <taxon>Bacillaceae</taxon>
        <taxon>Bacillus</taxon>
    </lineage>
</organism>
<name>A0ABT4WYR0_9BACI</name>
<sequence length="105" mass="12160">MLRQSRHQCTAKNRNGERVRQTFFTKPQQSHMLFGIVALAHNILKEAGIHQLLLEKKRNKKLASGETQLMFLHLLFFLDILDSTFSLFYKPNFCPSLQSLTLITA</sequence>
<protein>
    <recommendedName>
        <fullName evidence="3">Transposase DDE domain-containing protein</fullName>
    </recommendedName>
</protein>
<keyword evidence="2" id="KW-1185">Reference proteome</keyword>
<gene>
    <name evidence="1" type="ORF">PJ311_01065</name>
</gene>
<dbReference type="EMBL" id="JAQKAB010000001">
    <property type="protein sequence ID" value="MDA7025194.1"/>
    <property type="molecule type" value="Genomic_DNA"/>
</dbReference>
<evidence type="ECO:0000313" key="2">
    <source>
        <dbReference type="Proteomes" id="UP001211894"/>
    </source>
</evidence>
<evidence type="ECO:0008006" key="3">
    <source>
        <dbReference type="Google" id="ProtNLM"/>
    </source>
</evidence>
<dbReference type="RefSeq" id="WP_271339060.1">
    <property type="nucleotide sequence ID" value="NZ_JAQKAB010000001.1"/>
</dbReference>